<feature type="compositionally biased region" description="Low complexity" evidence="1">
    <location>
        <begin position="16"/>
        <end position="28"/>
    </location>
</feature>
<protein>
    <recommendedName>
        <fullName evidence="2">Cgl0159-like domain-containing protein</fullName>
    </recommendedName>
</protein>
<dbReference type="RefSeq" id="WP_232017075.1">
    <property type="nucleotide sequence ID" value="NZ_CP033972.1"/>
</dbReference>
<feature type="domain" description="Cgl0159-like" evidence="2">
    <location>
        <begin position="69"/>
        <end position="319"/>
    </location>
</feature>
<dbReference type="KEGG" id="gom:D7316_05089"/>
<proteinExistence type="predicted"/>
<accession>A0A3G8JV88</accession>
<dbReference type="SUPFAM" id="SSF51569">
    <property type="entry name" value="Aldolase"/>
    <property type="match status" value="1"/>
</dbReference>
<dbReference type="Proteomes" id="UP000271469">
    <property type="component" value="Chromosome"/>
</dbReference>
<gene>
    <name evidence="3" type="ORF">D7316_05089</name>
</gene>
<dbReference type="InterPro" id="IPR054574">
    <property type="entry name" value="Cgl0159_dom"/>
</dbReference>
<feature type="compositionally biased region" description="Polar residues" evidence="1">
    <location>
        <begin position="1"/>
        <end position="10"/>
    </location>
</feature>
<keyword evidence="4" id="KW-1185">Reference proteome</keyword>
<evidence type="ECO:0000256" key="1">
    <source>
        <dbReference type="SAM" id="MobiDB-lite"/>
    </source>
</evidence>
<dbReference type="Gene3D" id="3.20.20.70">
    <property type="entry name" value="Aldolase class I"/>
    <property type="match status" value="1"/>
</dbReference>
<feature type="region of interest" description="Disordered" evidence="1">
    <location>
        <begin position="1"/>
        <end position="31"/>
    </location>
</feature>
<dbReference type="AlphaFoldDB" id="A0A3G8JV88"/>
<name>A0A3G8JV88_9ACTN</name>
<reference evidence="3 4" key="1">
    <citation type="submission" date="2018-11" db="EMBL/GenBank/DDBJ databases">
        <title>Gordonia insulae sp. nov., isolated from an island soil.</title>
        <authorList>
            <person name="Kim Y.S."/>
            <person name="Kim S.B."/>
        </authorList>
    </citation>
    <scope>NUCLEOTIDE SEQUENCE [LARGE SCALE GENOMIC DNA]</scope>
    <source>
        <strain evidence="3 4">MMS17-SY073</strain>
    </source>
</reference>
<dbReference type="Pfam" id="PF22649">
    <property type="entry name" value="Cgl0159"/>
    <property type="match status" value="1"/>
</dbReference>
<evidence type="ECO:0000259" key="2">
    <source>
        <dbReference type="Pfam" id="PF22649"/>
    </source>
</evidence>
<dbReference type="EMBL" id="CP033972">
    <property type="protein sequence ID" value="AZG48472.1"/>
    <property type="molecule type" value="Genomic_DNA"/>
</dbReference>
<organism evidence="3 4">
    <name type="scientific">Gordonia insulae</name>
    <dbReference type="NCBI Taxonomy" id="2420509"/>
    <lineage>
        <taxon>Bacteria</taxon>
        <taxon>Bacillati</taxon>
        <taxon>Actinomycetota</taxon>
        <taxon>Actinomycetes</taxon>
        <taxon>Mycobacteriales</taxon>
        <taxon>Gordoniaceae</taxon>
        <taxon>Gordonia</taxon>
    </lineage>
</organism>
<sequence length="323" mass="33755">MSDVATTAGNAATLIGPGNRNDGSSGRNGVAGSTCSTYAEVTAVRATHPQAIAEAWARRRRRATVSGDERLMIVAADHPARGALSVGANPTAMNSRSDLLDRLRTALANPGVDGVLATSDILEDLLLLGALEDKVVFSSMNRGGLAGASFELDDRMTAATAKWTIDAGLNGAKMLNRVDLTDEGTLNMLTAAAAAIDELAAGGAIAMLEPFLSNRVDGKVRNDLTADAVIKSMHIVQGLGSTSAYTWLKLPVVEEMERVMDATTLPTLLLGGDPQTAPDETFASWERALQIPSVRGLIVGRTLLYPADDDVATAVDTAVSLVR</sequence>
<dbReference type="InterPro" id="IPR013785">
    <property type="entry name" value="Aldolase_TIM"/>
</dbReference>
<evidence type="ECO:0000313" key="4">
    <source>
        <dbReference type="Proteomes" id="UP000271469"/>
    </source>
</evidence>
<evidence type="ECO:0000313" key="3">
    <source>
        <dbReference type="EMBL" id="AZG48472.1"/>
    </source>
</evidence>